<dbReference type="GO" id="GO:0004601">
    <property type="term" value="F:peroxidase activity"/>
    <property type="evidence" value="ECO:0007669"/>
    <property type="project" value="UniProtKB-KW"/>
</dbReference>
<evidence type="ECO:0000256" key="3">
    <source>
        <dbReference type="ARBA" id="ARBA00022723"/>
    </source>
</evidence>
<evidence type="ECO:0000256" key="4">
    <source>
        <dbReference type="ARBA" id="ARBA00022729"/>
    </source>
</evidence>
<feature type="domain" description="Cytochrome c" evidence="9">
    <location>
        <begin position="232"/>
        <end position="368"/>
    </location>
</feature>
<reference evidence="10 11" key="1">
    <citation type="submission" date="2024-09" db="EMBL/GenBank/DDBJ databases">
        <authorList>
            <person name="Sun Q."/>
            <person name="Mori K."/>
        </authorList>
    </citation>
    <scope>NUCLEOTIDE SEQUENCE [LARGE SCALE GENOMIC DNA]</scope>
    <source>
        <strain evidence="10 11">CECT 7908</strain>
    </source>
</reference>
<sequence>MKKKSVLILLLLLSITLVSVRNYNTDNDTYYSIAELKKLYSSGDHSKWPKPTIDSTVVGFEDLGVLPNVVFPEDNPYSLEKRELGKILFFDPRLSGSQQISCASCHDPELGWGDGKRVSNGHDRAPGTRNSKPIINVAFSKIFFWDGRAATLEEQAKFPIADVKEMNNHMDIAVKNIQKLEGYKKFFKSAYGDEKVTEEKILKAIATFERTIVSRKSRFDKFIEGDSTQLSDKEVNGLHLFRTKARCLNCHNSSYFSDNQFHNVGLTYYKRKYEDLGRYYVTKDPEDVGKFRTPSLREITHTGPYMHNGLFPQLRGVLNLYNAGMPNIKPKGDQVNDKLFPVTSPLLKKLNLTEQELQDLEAFLKSISSGIYREPAPEEFPKKKEKITKSKTI</sequence>
<dbReference type="SUPFAM" id="SSF46626">
    <property type="entry name" value="Cytochrome c"/>
    <property type="match status" value="2"/>
</dbReference>
<gene>
    <name evidence="10" type="ORF">ACFFUQ_10000</name>
</gene>
<organism evidence="10 11">
    <name type="scientific">Flavobacterium branchiarum</name>
    <dbReference type="NCBI Taxonomy" id="1114870"/>
    <lineage>
        <taxon>Bacteria</taxon>
        <taxon>Pseudomonadati</taxon>
        <taxon>Bacteroidota</taxon>
        <taxon>Flavobacteriia</taxon>
        <taxon>Flavobacteriales</taxon>
        <taxon>Flavobacteriaceae</taxon>
        <taxon>Flavobacterium</taxon>
    </lineage>
</organism>
<feature type="signal peptide" evidence="8">
    <location>
        <begin position="1"/>
        <end position="20"/>
    </location>
</feature>
<dbReference type="Proteomes" id="UP001589589">
    <property type="component" value="Unassembled WGS sequence"/>
</dbReference>
<keyword evidence="2 7" id="KW-0349">Heme</keyword>
<evidence type="ECO:0000256" key="1">
    <source>
        <dbReference type="ARBA" id="ARBA00004196"/>
    </source>
</evidence>
<comment type="subcellular location">
    <subcellularLocation>
        <location evidence="1">Cell envelope</location>
    </subcellularLocation>
</comment>
<dbReference type="EMBL" id="JBHMEX010000032">
    <property type="protein sequence ID" value="MFB9064356.1"/>
    <property type="molecule type" value="Genomic_DNA"/>
</dbReference>
<evidence type="ECO:0000256" key="6">
    <source>
        <dbReference type="ARBA" id="ARBA00023004"/>
    </source>
</evidence>
<dbReference type="PANTHER" id="PTHR30600:SF10">
    <property type="entry name" value="BLL6722 PROTEIN"/>
    <property type="match status" value="1"/>
</dbReference>
<keyword evidence="5" id="KW-0560">Oxidoreductase</keyword>
<dbReference type="InterPro" id="IPR009056">
    <property type="entry name" value="Cyt_c-like_dom"/>
</dbReference>
<dbReference type="RefSeq" id="WP_290266470.1">
    <property type="nucleotide sequence ID" value="NZ_JAUFQQ010000005.1"/>
</dbReference>
<keyword evidence="3 7" id="KW-0479">Metal-binding</keyword>
<evidence type="ECO:0000313" key="10">
    <source>
        <dbReference type="EMBL" id="MFB9064356.1"/>
    </source>
</evidence>
<accession>A0ABV5FMH3</accession>
<dbReference type="InterPro" id="IPR051395">
    <property type="entry name" value="Cytochrome_c_Peroxidase/MauG"/>
</dbReference>
<dbReference type="PANTHER" id="PTHR30600">
    <property type="entry name" value="CYTOCHROME C PEROXIDASE-RELATED"/>
    <property type="match status" value="1"/>
</dbReference>
<dbReference type="Pfam" id="PF03150">
    <property type="entry name" value="CCP_MauG"/>
    <property type="match status" value="1"/>
</dbReference>
<dbReference type="InterPro" id="IPR004852">
    <property type="entry name" value="Di-haem_cyt_c_peroxidsae"/>
</dbReference>
<evidence type="ECO:0000256" key="8">
    <source>
        <dbReference type="SAM" id="SignalP"/>
    </source>
</evidence>
<keyword evidence="10" id="KW-0575">Peroxidase</keyword>
<evidence type="ECO:0000256" key="2">
    <source>
        <dbReference type="ARBA" id="ARBA00022617"/>
    </source>
</evidence>
<dbReference type="PROSITE" id="PS51007">
    <property type="entry name" value="CYTC"/>
    <property type="match status" value="1"/>
</dbReference>
<keyword evidence="11" id="KW-1185">Reference proteome</keyword>
<dbReference type="Gene3D" id="1.10.760.10">
    <property type="entry name" value="Cytochrome c-like domain"/>
    <property type="match status" value="2"/>
</dbReference>
<comment type="caution">
    <text evidence="10">The sequence shown here is derived from an EMBL/GenBank/DDBJ whole genome shotgun (WGS) entry which is preliminary data.</text>
</comment>
<feature type="chain" id="PRO_5045925874" evidence="8">
    <location>
        <begin position="21"/>
        <end position="393"/>
    </location>
</feature>
<evidence type="ECO:0000256" key="5">
    <source>
        <dbReference type="ARBA" id="ARBA00023002"/>
    </source>
</evidence>
<evidence type="ECO:0000313" key="11">
    <source>
        <dbReference type="Proteomes" id="UP001589589"/>
    </source>
</evidence>
<proteinExistence type="predicted"/>
<evidence type="ECO:0000259" key="9">
    <source>
        <dbReference type="PROSITE" id="PS51007"/>
    </source>
</evidence>
<dbReference type="InterPro" id="IPR036909">
    <property type="entry name" value="Cyt_c-like_dom_sf"/>
</dbReference>
<evidence type="ECO:0000256" key="7">
    <source>
        <dbReference type="PROSITE-ProRule" id="PRU00433"/>
    </source>
</evidence>
<protein>
    <submittedName>
        <fullName evidence="10">Cytochrome-c peroxidase</fullName>
    </submittedName>
</protein>
<keyword evidence="6 7" id="KW-0408">Iron</keyword>
<name>A0ABV5FMH3_9FLAO</name>
<keyword evidence="4 8" id="KW-0732">Signal</keyword>